<reference evidence="9 10" key="1">
    <citation type="submission" date="2014-11" db="EMBL/GenBank/DDBJ databases">
        <title>Genetic blueprint of the zoonotic pathogen Toxocara canis.</title>
        <authorList>
            <person name="Zhu X.-Q."/>
            <person name="Korhonen P.K."/>
            <person name="Cai H."/>
            <person name="Young N.D."/>
            <person name="Nejsum P."/>
            <person name="von Samson-Himmelstjerna G."/>
            <person name="Boag P.R."/>
            <person name="Tan P."/>
            <person name="Li Q."/>
            <person name="Min J."/>
            <person name="Yang Y."/>
            <person name="Wang X."/>
            <person name="Fang X."/>
            <person name="Hall R.S."/>
            <person name="Hofmann A."/>
            <person name="Sternberg P.W."/>
            <person name="Jex A.R."/>
            <person name="Gasser R.B."/>
        </authorList>
    </citation>
    <scope>NUCLEOTIDE SEQUENCE [LARGE SCALE GENOMIC DNA]</scope>
    <source>
        <strain evidence="9">PN_DK_2014</strain>
    </source>
</reference>
<gene>
    <name evidence="9" type="primary">C45G9.1</name>
    <name evidence="9" type="ORF">Tcan_05866</name>
</gene>
<keyword evidence="2" id="KW-0808">Transferase</keyword>
<dbReference type="InterPro" id="IPR000719">
    <property type="entry name" value="Prot_kinase_dom"/>
</dbReference>
<protein>
    <submittedName>
        <fullName evidence="9">Uncharacterized protein C45G9.1</fullName>
    </submittedName>
</protein>
<evidence type="ECO:0000313" key="9">
    <source>
        <dbReference type="EMBL" id="KHN74174.1"/>
    </source>
</evidence>
<proteinExistence type="inferred from homology"/>
<keyword evidence="4" id="KW-0418">Kinase</keyword>
<keyword evidence="5" id="KW-0067">ATP-binding</keyword>
<dbReference type="GO" id="GO:0005524">
    <property type="term" value="F:ATP binding"/>
    <property type="evidence" value="ECO:0007669"/>
    <property type="project" value="UniProtKB-KW"/>
</dbReference>
<feature type="domain" description="Protein kinase" evidence="8">
    <location>
        <begin position="51"/>
        <end position="319"/>
    </location>
</feature>
<dbReference type="AlphaFoldDB" id="A0A0B2UYA1"/>
<comment type="similarity">
    <text evidence="6">Belongs to the protein kinase superfamily. CK1 Ser/Thr protein kinase family.</text>
</comment>
<name>A0A0B2UYA1_TOXCA</name>
<keyword evidence="10" id="KW-1185">Reference proteome</keyword>
<dbReference type="Pfam" id="PF00069">
    <property type="entry name" value="Pkinase"/>
    <property type="match status" value="1"/>
</dbReference>
<dbReference type="GO" id="GO:0004674">
    <property type="term" value="F:protein serine/threonine kinase activity"/>
    <property type="evidence" value="ECO:0007669"/>
    <property type="project" value="UniProtKB-KW"/>
</dbReference>
<evidence type="ECO:0000259" key="8">
    <source>
        <dbReference type="PROSITE" id="PS50011"/>
    </source>
</evidence>
<evidence type="ECO:0000313" key="10">
    <source>
        <dbReference type="Proteomes" id="UP000031036"/>
    </source>
</evidence>
<dbReference type="OMA" id="ICTENIM"/>
<evidence type="ECO:0000256" key="5">
    <source>
        <dbReference type="ARBA" id="ARBA00022840"/>
    </source>
</evidence>
<accession>A0A0B2UYA1</accession>
<dbReference type="SMART" id="SM00220">
    <property type="entry name" value="S_TKc"/>
    <property type="match status" value="1"/>
</dbReference>
<dbReference type="Gene3D" id="1.10.510.10">
    <property type="entry name" value="Transferase(Phosphotransferase) domain 1"/>
    <property type="match status" value="1"/>
</dbReference>
<dbReference type="FunFam" id="3.30.200.20:FF:000358">
    <property type="entry name" value="Tau tubulin kinase 2b"/>
    <property type="match status" value="1"/>
</dbReference>
<dbReference type="EMBL" id="JPKZ01002961">
    <property type="protein sequence ID" value="KHN74174.1"/>
    <property type="molecule type" value="Genomic_DNA"/>
</dbReference>
<evidence type="ECO:0000256" key="3">
    <source>
        <dbReference type="ARBA" id="ARBA00022741"/>
    </source>
</evidence>
<dbReference type="FunFam" id="1.10.510.10:FF:000883">
    <property type="entry name" value="Tau TuBulin Kinase"/>
    <property type="match status" value="1"/>
</dbReference>
<evidence type="ECO:0000256" key="2">
    <source>
        <dbReference type="ARBA" id="ARBA00022679"/>
    </source>
</evidence>
<keyword evidence="1" id="KW-0723">Serine/threonine-protein kinase</keyword>
<dbReference type="Proteomes" id="UP000031036">
    <property type="component" value="Unassembled WGS sequence"/>
</dbReference>
<comment type="caution">
    <text evidence="9">The sequence shown here is derived from an EMBL/GenBank/DDBJ whole genome shotgun (WGS) entry which is preliminary data.</text>
</comment>
<dbReference type="PROSITE" id="PS50011">
    <property type="entry name" value="PROTEIN_KINASE_DOM"/>
    <property type="match status" value="1"/>
</dbReference>
<dbReference type="PANTHER" id="PTHR11909">
    <property type="entry name" value="CASEIN KINASE-RELATED"/>
    <property type="match status" value="1"/>
</dbReference>
<keyword evidence="3" id="KW-0547">Nucleotide-binding</keyword>
<evidence type="ECO:0000256" key="4">
    <source>
        <dbReference type="ARBA" id="ARBA00022777"/>
    </source>
</evidence>
<feature type="region of interest" description="Disordered" evidence="7">
    <location>
        <begin position="396"/>
        <end position="417"/>
    </location>
</feature>
<dbReference type="InterPro" id="IPR011009">
    <property type="entry name" value="Kinase-like_dom_sf"/>
</dbReference>
<organism evidence="9 10">
    <name type="scientific">Toxocara canis</name>
    <name type="common">Canine roundworm</name>
    <dbReference type="NCBI Taxonomy" id="6265"/>
    <lineage>
        <taxon>Eukaryota</taxon>
        <taxon>Metazoa</taxon>
        <taxon>Ecdysozoa</taxon>
        <taxon>Nematoda</taxon>
        <taxon>Chromadorea</taxon>
        <taxon>Rhabditida</taxon>
        <taxon>Spirurina</taxon>
        <taxon>Ascaridomorpha</taxon>
        <taxon>Ascaridoidea</taxon>
        <taxon>Toxocaridae</taxon>
        <taxon>Toxocara</taxon>
    </lineage>
</organism>
<evidence type="ECO:0000256" key="6">
    <source>
        <dbReference type="ARBA" id="ARBA00061588"/>
    </source>
</evidence>
<evidence type="ECO:0000256" key="1">
    <source>
        <dbReference type="ARBA" id="ARBA00022527"/>
    </source>
</evidence>
<dbReference type="STRING" id="6265.A0A0B2UYA1"/>
<dbReference type="OrthoDB" id="5979581at2759"/>
<dbReference type="GO" id="GO:0015630">
    <property type="term" value="C:microtubule cytoskeleton"/>
    <property type="evidence" value="ECO:0007669"/>
    <property type="project" value="UniProtKB-ARBA"/>
</dbReference>
<sequence length="417" mass="48543">MLRFIALSDPADPSNELTKLNICTENIMEKPLNEAQSQCCDFGIGKRFGKWRIRDKLDEGGFGHVYLVEDVNKRGEYAALKAEPNDISGGSAIKLEVLIARFLNRNGDAPHVMQLYHSAKHRKFCYMIVTLLGENLRTLKESLRDGVMSVSTWSRIGIQCLYAIKLLHDIGFLHRDIKPANFAMGDQRDADRARCVHILDFGLARIYAYERDGIWIARRARASAHFRGTLRYCSPSVHERKEQGRKDDVWSLIYILVEFHCGLPWQKERNIQKLERIKLGISDAELMKNFPEEMHDILPYLRTLTCYNRPDYAKIHRCFLNVMRKLNVKYDDRYDWETPMQVEKLLEKRTKRPAYENAEEFFRSDPIKIDAPPPIGQDIIARQSAEIISEMLATEKKYRRESQKTSSKNTDTDDKHR</sequence>
<dbReference type="InterPro" id="IPR050235">
    <property type="entry name" value="CK1_Ser-Thr_kinase"/>
</dbReference>
<dbReference type="SUPFAM" id="SSF56112">
    <property type="entry name" value="Protein kinase-like (PK-like)"/>
    <property type="match status" value="1"/>
</dbReference>
<evidence type="ECO:0000256" key="7">
    <source>
        <dbReference type="SAM" id="MobiDB-lite"/>
    </source>
</evidence>